<sequence length="68" mass="7874">MEKRHQVDSHHYVHGNMVHALDSNVTYSWRLYLITSLERLQRLKVTGCVQCNNSKGTLPDATHQIREG</sequence>
<gene>
    <name evidence="1" type="ORF">AV530_005569</name>
</gene>
<protein>
    <submittedName>
        <fullName evidence="1">Uncharacterized protein</fullName>
    </submittedName>
</protein>
<accession>A0A1V4JMA0</accession>
<comment type="caution">
    <text evidence="1">The sequence shown here is derived from an EMBL/GenBank/DDBJ whole genome shotgun (WGS) entry which is preliminary data.</text>
</comment>
<organism evidence="1 2">
    <name type="scientific">Patagioenas fasciata monilis</name>
    <dbReference type="NCBI Taxonomy" id="372326"/>
    <lineage>
        <taxon>Eukaryota</taxon>
        <taxon>Metazoa</taxon>
        <taxon>Chordata</taxon>
        <taxon>Craniata</taxon>
        <taxon>Vertebrata</taxon>
        <taxon>Euteleostomi</taxon>
        <taxon>Archelosauria</taxon>
        <taxon>Archosauria</taxon>
        <taxon>Dinosauria</taxon>
        <taxon>Saurischia</taxon>
        <taxon>Theropoda</taxon>
        <taxon>Coelurosauria</taxon>
        <taxon>Aves</taxon>
        <taxon>Neognathae</taxon>
        <taxon>Neoaves</taxon>
        <taxon>Columbimorphae</taxon>
        <taxon>Columbiformes</taxon>
        <taxon>Columbidae</taxon>
        <taxon>Patagioenas</taxon>
    </lineage>
</organism>
<proteinExistence type="predicted"/>
<evidence type="ECO:0000313" key="1">
    <source>
        <dbReference type="EMBL" id="OPJ73165.1"/>
    </source>
</evidence>
<name>A0A1V4JMA0_PATFA</name>
<dbReference type="EMBL" id="LSYS01006902">
    <property type="protein sequence ID" value="OPJ73165.1"/>
    <property type="molecule type" value="Genomic_DNA"/>
</dbReference>
<evidence type="ECO:0000313" key="2">
    <source>
        <dbReference type="Proteomes" id="UP000190648"/>
    </source>
</evidence>
<dbReference type="Proteomes" id="UP000190648">
    <property type="component" value="Unassembled WGS sequence"/>
</dbReference>
<reference evidence="1 2" key="1">
    <citation type="submission" date="2016-02" db="EMBL/GenBank/DDBJ databases">
        <title>Band-tailed pigeon sequencing and assembly.</title>
        <authorList>
            <person name="Soares A.E."/>
            <person name="Novak B.J."/>
            <person name="Rice E.S."/>
            <person name="O'Connell B."/>
            <person name="Chang D."/>
            <person name="Weber S."/>
            <person name="Shapiro B."/>
        </authorList>
    </citation>
    <scope>NUCLEOTIDE SEQUENCE [LARGE SCALE GENOMIC DNA]</scope>
    <source>
        <strain evidence="1">BTP2013</strain>
        <tissue evidence="1">Blood</tissue>
    </source>
</reference>
<dbReference type="AlphaFoldDB" id="A0A1V4JMA0"/>
<keyword evidence="2" id="KW-1185">Reference proteome</keyword>